<keyword evidence="2" id="KW-1133">Transmembrane helix</keyword>
<dbReference type="InterPro" id="IPR050122">
    <property type="entry name" value="RTK"/>
</dbReference>
<dbReference type="InterPro" id="IPR001245">
    <property type="entry name" value="Ser-Thr/Tyr_kinase_cat_dom"/>
</dbReference>
<dbReference type="SUPFAM" id="SSF57302">
    <property type="entry name" value="Snake toxin-like"/>
    <property type="match status" value="1"/>
</dbReference>
<feature type="domain" description="Protein kinase" evidence="3">
    <location>
        <begin position="224"/>
        <end position="719"/>
    </location>
</feature>
<dbReference type="Gene3D" id="2.10.60.10">
    <property type="entry name" value="CD59"/>
    <property type="match status" value="1"/>
</dbReference>
<keyword evidence="5" id="KW-1185">Reference proteome</keyword>
<dbReference type="PROSITE" id="PS00109">
    <property type="entry name" value="PROTEIN_KINASE_TYR"/>
    <property type="match status" value="1"/>
</dbReference>
<accession>A0ABN8RZ84</accession>
<dbReference type="Pfam" id="PF07714">
    <property type="entry name" value="PK_Tyr_Ser-Thr"/>
    <property type="match status" value="2"/>
</dbReference>
<evidence type="ECO:0000256" key="1">
    <source>
        <dbReference type="SAM" id="MobiDB-lite"/>
    </source>
</evidence>
<keyword evidence="2" id="KW-0812">Transmembrane</keyword>
<dbReference type="PROSITE" id="PS50011">
    <property type="entry name" value="PROTEIN_KINASE_DOM"/>
    <property type="match status" value="1"/>
</dbReference>
<dbReference type="Proteomes" id="UP001159427">
    <property type="component" value="Unassembled WGS sequence"/>
</dbReference>
<dbReference type="InterPro" id="IPR020635">
    <property type="entry name" value="Tyr_kinase_cat_dom"/>
</dbReference>
<proteinExistence type="predicted"/>
<feature type="compositionally biased region" description="Acidic residues" evidence="1">
    <location>
        <begin position="538"/>
        <end position="548"/>
    </location>
</feature>
<name>A0ABN8RZ84_9CNID</name>
<gene>
    <name evidence="4" type="ORF">PEVE_00015721</name>
</gene>
<feature type="non-terminal residue" evidence="4">
    <location>
        <position position="1"/>
    </location>
</feature>
<dbReference type="InterPro" id="IPR000719">
    <property type="entry name" value="Prot_kinase_dom"/>
</dbReference>
<dbReference type="InterPro" id="IPR008266">
    <property type="entry name" value="Tyr_kinase_AS"/>
</dbReference>
<feature type="transmembrane region" description="Helical" evidence="2">
    <location>
        <begin position="170"/>
        <end position="193"/>
    </location>
</feature>
<dbReference type="Gene3D" id="1.10.510.10">
    <property type="entry name" value="Transferase(Phosphotransferase) domain 1"/>
    <property type="match status" value="1"/>
</dbReference>
<dbReference type="SUPFAM" id="SSF56112">
    <property type="entry name" value="Protein kinase-like (PK-like)"/>
    <property type="match status" value="1"/>
</dbReference>
<evidence type="ECO:0000259" key="3">
    <source>
        <dbReference type="PROSITE" id="PS50011"/>
    </source>
</evidence>
<dbReference type="EMBL" id="CALNXI010002215">
    <property type="protein sequence ID" value="CAH3184787.1"/>
    <property type="molecule type" value="Genomic_DNA"/>
</dbReference>
<dbReference type="InterPro" id="IPR011009">
    <property type="entry name" value="Kinase-like_dom_sf"/>
</dbReference>
<reference evidence="4 5" key="1">
    <citation type="submission" date="2022-05" db="EMBL/GenBank/DDBJ databases">
        <authorList>
            <consortium name="Genoscope - CEA"/>
            <person name="William W."/>
        </authorList>
    </citation>
    <scope>NUCLEOTIDE SEQUENCE [LARGE SCALE GENOMIC DNA]</scope>
</reference>
<dbReference type="Gene3D" id="3.30.200.20">
    <property type="entry name" value="Phosphorylase Kinase, domain 1"/>
    <property type="match status" value="1"/>
</dbReference>
<evidence type="ECO:0000313" key="5">
    <source>
        <dbReference type="Proteomes" id="UP001159427"/>
    </source>
</evidence>
<protein>
    <recommendedName>
        <fullName evidence="3">Protein kinase domain-containing protein</fullName>
    </recommendedName>
</protein>
<dbReference type="PANTHER" id="PTHR24416:SF583">
    <property type="entry name" value="RECEPTOR PROTEIN-TYROSINE KINASE"/>
    <property type="match status" value="1"/>
</dbReference>
<dbReference type="SMART" id="SM00219">
    <property type="entry name" value="TyrKc"/>
    <property type="match status" value="1"/>
</dbReference>
<evidence type="ECO:0000313" key="4">
    <source>
        <dbReference type="EMBL" id="CAH3184787.1"/>
    </source>
</evidence>
<organism evidence="4 5">
    <name type="scientific">Porites evermanni</name>
    <dbReference type="NCBI Taxonomy" id="104178"/>
    <lineage>
        <taxon>Eukaryota</taxon>
        <taxon>Metazoa</taxon>
        <taxon>Cnidaria</taxon>
        <taxon>Anthozoa</taxon>
        <taxon>Hexacorallia</taxon>
        <taxon>Scleractinia</taxon>
        <taxon>Fungiina</taxon>
        <taxon>Poritidae</taxon>
        <taxon>Porites</taxon>
    </lineage>
</organism>
<dbReference type="PANTHER" id="PTHR24416">
    <property type="entry name" value="TYROSINE-PROTEIN KINASE RECEPTOR"/>
    <property type="match status" value="1"/>
</dbReference>
<keyword evidence="2" id="KW-0472">Membrane</keyword>
<dbReference type="InterPro" id="IPR045860">
    <property type="entry name" value="Snake_toxin-like_sf"/>
</dbReference>
<dbReference type="CDD" id="cd00192">
    <property type="entry name" value="PTKc"/>
    <property type="match status" value="1"/>
</dbReference>
<sequence length="753" mass="86436">CSKLLFFSFSAISCHQCENSSSLHECQKKQVDVHCPTPLHYCAKIKYESTTREGKIQTTYRKGCLTKDLCNVTSGKIVDCCNGDKCNTNSGPRCYECTDPVKFEECAVGQCIFNDGKCYFFGEQQDPFIYNKYGCIQPQYCNKIAEDGNVIHCCEGSLCNKVTKPRSITVIYISVGAALAVLLLGAAIFIWCYRRRRKKEVYGSYLSQRSINPLDRWEILREQIEYDGELGRGAFGVVYKAMLWERVGIEVFSTEISKRKLLSSKTEPRVVAVKVLLDNPSAAQKAEFQFEIEQMKQLGSHPNVVSLVGCCTLQDEKFLVIEYVPFGDLLTWLRCRRNRIYKRQTSKKIYDDKVGLKDDGDAKNQVQDKEEEKQVSTEFTPLLQDDNEDKMDKMLCENDKVFKTNSDEQQTVPSAPMENQHAPALLASRESLAEDLTDDEVSFSTDQNIFSFVQEMAKEKESKNAKQQVEQEQTQMNMEMTPLLHDDGNVIREEAQMTSENLFDDKGLEEFTKEQLNMSNNPPVESQHTESKLPLGESLEEDPQDEEESFSTRQLFKFAWQIARGMNHLAEKNLVHRDLAARNVLVGHDNRVKVSDFGLMRQIYEDVKGSEKSKKLPVKWMAPESLYRGNFTIKSDVWSYGVLLWEMATLGGVPYPTLTNTELYRLLSSGYRMEKPDMSSDEVYELMTECWKEDPRARPSFYQMIEKLEIIMQKDAPYLDVNKHNEDHPYYNVPPNLDCVTCSKCDTIEETEM</sequence>
<dbReference type="CDD" id="cd00117">
    <property type="entry name" value="TFP"/>
    <property type="match status" value="1"/>
</dbReference>
<comment type="caution">
    <text evidence="4">The sequence shown here is derived from an EMBL/GenBank/DDBJ whole genome shotgun (WGS) entry which is preliminary data.</text>
</comment>
<evidence type="ECO:0000256" key="2">
    <source>
        <dbReference type="SAM" id="Phobius"/>
    </source>
</evidence>
<feature type="region of interest" description="Disordered" evidence="1">
    <location>
        <begin position="518"/>
        <end position="548"/>
    </location>
</feature>